<dbReference type="GO" id="GO:0051213">
    <property type="term" value="F:dioxygenase activity"/>
    <property type="evidence" value="ECO:0007669"/>
    <property type="project" value="UniProtKB-KW"/>
</dbReference>
<dbReference type="Pfam" id="PF04258">
    <property type="entry name" value="Peptidase_A22B"/>
    <property type="match status" value="1"/>
</dbReference>
<feature type="region of interest" description="Disordered" evidence="8">
    <location>
        <begin position="142"/>
        <end position="170"/>
    </location>
</feature>
<keyword evidence="6" id="KW-0560">Oxidoreductase</keyword>
<evidence type="ECO:0000256" key="3">
    <source>
        <dbReference type="ARBA" id="ARBA00022737"/>
    </source>
</evidence>
<evidence type="ECO:0000256" key="2">
    <source>
        <dbReference type="ARBA" id="ARBA00007905"/>
    </source>
</evidence>
<comment type="caution">
    <text evidence="12">The sequence shown here is derived from an EMBL/GenBank/DDBJ whole genome shotgun (WGS) entry which is preliminary data.</text>
</comment>
<dbReference type="Gene3D" id="3.20.20.80">
    <property type="entry name" value="Glycosidases"/>
    <property type="match status" value="1"/>
</dbReference>
<dbReference type="GO" id="GO:0016020">
    <property type="term" value="C:membrane"/>
    <property type="evidence" value="ECO:0007669"/>
    <property type="project" value="InterPro"/>
</dbReference>
<name>A0A1Q9CPL3_SYMMI</name>
<dbReference type="PROSITE" id="PS51375">
    <property type="entry name" value="PPR"/>
    <property type="match status" value="2"/>
</dbReference>
<dbReference type="SUPFAM" id="SSF48403">
    <property type="entry name" value="Ankyrin repeat"/>
    <property type="match status" value="1"/>
</dbReference>
<dbReference type="InterPro" id="IPR036259">
    <property type="entry name" value="MFS_trans_sf"/>
</dbReference>
<evidence type="ECO:0000256" key="5">
    <source>
        <dbReference type="ARBA" id="ARBA00022964"/>
    </source>
</evidence>
<dbReference type="Gene3D" id="3.40.50.1240">
    <property type="entry name" value="Phosphoglycerate mutase-like"/>
    <property type="match status" value="1"/>
</dbReference>
<keyword evidence="4" id="KW-0521">NADP</keyword>
<dbReference type="PROSITE" id="PS00798">
    <property type="entry name" value="ALDOKETO_REDUCTASE_1"/>
    <property type="match status" value="1"/>
</dbReference>
<dbReference type="SUPFAM" id="SSF52200">
    <property type="entry name" value="Toll/Interleukin receptor TIR domain"/>
    <property type="match status" value="1"/>
</dbReference>
<keyword evidence="10" id="KW-0732">Signal</keyword>
<keyword evidence="13" id="KW-1185">Reference proteome</keyword>
<feature type="transmembrane region" description="Helical" evidence="9">
    <location>
        <begin position="300"/>
        <end position="322"/>
    </location>
</feature>
<dbReference type="Gene3D" id="3.20.20.100">
    <property type="entry name" value="NADP-dependent oxidoreductase domain"/>
    <property type="match status" value="1"/>
</dbReference>
<comment type="cofactor">
    <cofactor evidence="1">
        <name>L-ascorbate</name>
        <dbReference type="ChEBI" id="CHEBI:38290"/>
    </cofactor>
</comment>
<dbReference type="Gene3D" id="1.25.40.10">
    <property type="entry name" value="Tetratricopeptide repeat domain"/>
    <property type="match status" value="4"/>
</dbReference>
<evidence type="ECO:0000256" key="6">
    <source>
        <dbReference type="ARBA" id="ARBA00023002"/>
    </source>
</evidence>
<dbReference type="InterPro" id="IPR035897">
    <property type="entry name" value="Toll_tir_struct_dom_sf"/>
</dbReference>
<dbReference type="InterPro" id="IPR023210">
    <property type="entry name" value="NADP_OxRdtase_dom"/>
</dbReference>
<dbReference type="InterPro" id="IPR036812">
    <property type="entry name" value="NAD(P)_OxRdtase_dom_sf"/>
</dbReference>
<reference evidence="12 13" key="1">
    <citation type="submission" date="2016-02" db="EMBL/GenBank/DDBJ databases">
        <title>Genome analysis of coral dinoflagellate symbionts highlights evolutionary adaptations to a symbiotic lifestyle.</title>
        <authorList>
            <person name="Aranda M."/>
            <person name="Li Y."/>
            <person name="Liew Y.J."/>
            <person name="Baumgarten S."/>
            <person name="Simakov O."/>
            <person name="Wilson M."/>
            <person name="Piel J."/>
            <person name="Ashoor H."/>
            <person name="Bougouffa S."/>
            <person name="Bajic V.B."/>
            <person name="Ryu T."/>
            <person name="Ravasi T."/>
            <person name="Bayer T."/>
            <person name="Micklem G."/>
            <person name="Kim H."/>
            <person name="Bhak J."/>
            <person name="Lajeunesse T.C."/>
            <person name="Voolstra C.R."/>
        </authorList>
    </citation>
    <scope>NUCLEOTIDE SEQUENCE [LARGE SCALE GENOMIC DNA]</scope>
    <source>
        <strain evidence="12 13">CCMP2467</strain>
    </source>
</reference>
<keyword evidence="3" id="KW-0677">Repeat</keyword>
<dbReference type="InterPro" id="IPR044862">
    <property type="entry name" value="Pro_4_hyd_alph_FE2OG_OXY"/>
</dbReference>
<feature type="repeat" description="PPR" evidence="7">
    <location>
        <begin position="3950"/>
        <end position="3984"/>
    </location>
</feature>
<dbReference type="InterPro" id="IPR013078">
    <property type="entry name" value="His_Pase_superF_clade-1"/>
</dbReference>
<dbReference type="Pfam" id="PF00248">
    <property type="entry name" value="Aldo_ket_red"/>
    <property type="match status" value="1"/>
</dbReference>
<dbReference type="PRINTS" id="PR00069">
    <property type="entry name" value="ALDKETRDTASE"/>
</dbReference>
<feature type="compositionally biased region" description="Acidic residues" evidence="8">
    <location>
        <begin position="161"/>
        <end position="170"/>
    </location>
</feature>
<dbReference type="SMART" id="SM00248">
    <property type="entry name" value="ANK"/>
    <property type="match status" value="4"/>
</dbReference>
<feature type="transmembrane region" description="Helical" evidence="9">
    <location>
        <begin position="2884"/>
        <end position="2904"/>
    </location>
</feature>
<feature type="transmembrane region" description="Helical" evidence="9">
    <location>
        <begin position="3041"/>
        <end position="3062"/>
    </location>
</feature>
<keyword evidence="9" id="KW-0812">Transmembrane</keyword>
<feature type="signal peptide" evidence="10">
    <location>
        <begin position="1"/>
        <end position="20"/>
    </location>
</feature>
<dbReference type="OrthoDB" id="441695at2759"/>
<keyword evidence="9" id="KW-1133">Transmembrane helix</keyword>
<feature type="region of interest" description="Disordered" evidence="8">
    <location>
        <begin position="5983"/>
        <end position="6023"/>
    </location>
</feature>
<comment type="similarity">
    <text evidence="2">Belongs to the aldo/keto reductase family.</text>
</comment>
<evidence type="ECO:0000313" key="13">
    <source>
        <dbReference type="Proteomes" id="UP000186817"/>
    </source>
</evidence>
<sequence length="6043" mass="653364">MAVLLVASCIFSIWPTSAPAQKQAAVKVSAQVVSGWPRTPAAAQSLEWIRDVEVGQASDFLHVLGPDQSHSPTAALESEPAALSCPEHDRGDATGFERQTTDFGHQIAPVPVRSTAFVRQTSPLEAGAINDLEDYLFAPRAPEPAKASKSDTEAPTSSEESTSEESGDEDSISLWTWRTCGLPLGGFFLAFLNATVMGVSYGFFLGYMGLDSNVMMSVTALMKLPQVLLLPFGMMNDCLPICGQNRKPYFLASWVLCGGALLVMSVWPLPPPYYCQFPDGTYDTLSPPCNPSIHKEKNWYVFPMFILVAGVQMGCVAGEGLLLEYSQREPLMRRGKMKAEFTIVTMAGSLASSVVIAFFMNGKEYLGTFDWSLSFNGLMTLCFCISAVLLVVCACCVHEPRKVERPSLKAHLESSWHLVKSKCLSSVLLFAFISQFFSGITTTAGPMVRYQWVQVKVLQQQLFQMGGMFVMMLATAAYKVYFLQSCWRRAILIAIVTVTITDAIPTFLAVFDVVRDQYFYLGEEVVAAVPTTALALILNLMVIELSEPGQEGLCYGLIGTVMHSSQPVSTAVSNQVSSLFTPSLSKPENYAADLPSFRTTVAWSYVLTYTASMLGACALPLIPRQKADAQRRKRDWKSSAVMTGLVLGVPAVCLPYGVLVILLTSQPETACLRWVGGQGNSSLQGGGLAAAEALLTSSSARTYHELLVSNSYYSPRIESLRSLERTDRNLYGKECTAGAWALLWPGGSGDLPAAACNAETLRKALRAASTSGLATGFAASRLDLQLRSGTAGVAVLYGAVSVPGLLSLAPLLREETQGRESYESYEYPALVLTSAFGAVLFPWLLEACRSGAAPGLAGAGVPCILLVVSKRIFLYVLAFWGVFVAARRSVLLPASLGERLVTLTAELLGLGPELPPELRQEADELEQELDSLSDTQQALGLPLLLAFFRTMLASPTASWVVAQRSRGCGGFLAVICVALAALALTVCVMTFVDSSGTGPDPPPAPAPPPSPVPVYMPECTAHAKCSDSGLTGNCCPTPEGVLLECCRPIPSNAALAPFHSMCYAPTPAKTITHLPTDDYMAQWAQPLWGSPGRDDLSAIRAMNIDTLRLYGNDPRLNHKRFLNRAYELGISVVVAISDYPYTQDETGKCATGLPYNCFNEIRSQYSAMLRNGFAEKGPDGRMYYHPSIKAVILINELELKITYDGTIAKEAWSEGYYAKALLSAIDGALAAEEDMRLHGRLPPFTVVHSFATCPTCKSNVAGNKAGEVQVGTLASLGFMYDFVVGMLAPSVYNYAPHHDLRAALQHRFLLGFNTQDITDTICEQVLQPLQSTPLSGMPIWAGEYKAWYQSEKKNPISDFQSDYGKIASWVGSSSCGGAGANLTGVSIFEFQVSYFKGTEDHQMDFGNNAGDSWVDAVAKVLGGTALSDSDCSDKELTFQACAEQNHHFASLKKEADFSHALLCVLLAGSLALLSLQGQGGQSGQGSVSQALMLGTLVSNGAFAFLATKTLGPRLAPHGLGSAPCGLPRRAPCAGGGGGKALRVAWRTGLGAAMGAWDARARGCEAHSLGAPWPGHSGDYEKVHKDTFNPYLQEAIQDPPLTCLGIADAKALWPLAKLLNPELLVVSPLKRATQTILIGFREAIARGTAVIAHGGCREQCGVNVCDRRSSRSEYAETFPGVDTSCIKHEEDPTSSKRRETYYEMAHRAHDFMLWLRARPEKEIVVGTHSAFLMAVFNVALEIGEDSMKSFFKTGEMRSVLLRFTDTGGSRSRVGACIRNAACPSIQLANGVQVPMIGYGTAYFQDGIRRPELICYALRTALRLGYRHVDSAVMYGNERQVGGVLADFFAQGKLARVFLTTKVAHMPTADYPNAKTQYMYNPELNAYQGVLQEFHQSLYDLGVGFVDLLLIHWPGLAALPKDRVPKDEVLPTLSRELMRAKRKDMWWALESIYERKLARAIGVSNFTKEHLADLLPCKVMPMMNQIEVHPYLAQAELVEYCQGHGIQVTAYSPLAAGHLNLMQDPVILQIATEKNIGPGQVVLSWLLQRDIVVIPKSANEKRMLENLSVSKGTLSAEDMAKISALDRGMHTCPDPKTIGEVKAALESWSVEEKSVGILAAGLAVAGTLVAFLLPLSWAWPVQNVVNLCIAITASRALALPRFQTIALLLFGVAAYDVLSTLGPLLAAQLLGAGPGNVSSSAMAQGSVAASGAVKAWDYGKPASDLEAFRPWSVIRLVASFLIRSGGLCLEDGIPEADRYFLQDNQGADIPVGFVEADWASAQLLTQFAQIVTAEVLGYRTYVHSVRASGSWTALYALVGCRDFNLGEASLDGCGEETRIHVALDLYTSALQDAPVTLERLFPQYAPVSLGGIGFVGEEYLFVKREVQDVAYQSAGLTLDYHRTYNASLSHASAVRALFDSIEDVLLPDLVACDTAGTNWVHHGRLAEYVKWSGDTAGVREVPGDEGPNYVAKCHGNHWWPSPACRHDTSQCIPLLTSGSYGWLLPSFMHRSAAYALPVAIGIVDDFDRYVYYVENLKVLFYWWLPDGTFVSMNPEAILFPRFSAAEWEAGNRRTAPASTQILKMVSADLEQKSPLMHAMLSDLTFDRDDVQEAIGQMQAGNSTYEVACNWLRRDTSWRQVVPLRTQCTAGAGVVDKEGLFLPSRTRAAECKMCPAGTFSEAFDDSSGSTRRCVFCESGRYQPLAGETVCVACEAGKISGVNGSTECEFCPPGSFADRSGLTECTDCGDDRWTTSECLNTSSGEKWIAVRGAPSQRLCRCIAGTYLSDGRCQDCPMGSICAGSGQLELRPGFYASNESPGSVTNSPSVARVAHRAPAQEDDIRGECVACYSNDYIVAAGIGVMLLVLAVTWHLVMIWAGNRSQSRPLVLAGIGMGQVVTFAQLLLVIRQFGVKWGEPFLTLLKMLDVVAFDVLLSSLSSIKCFAEVPTLSLFVIQSFALPCCLVVVLAVTHVVYSKVRRSGGKEVPLRLFGRSLGFLAVLFFIAACSLLLRPFRCKRHPNGLYTIDDYPDVFCDGQGTHLQMCLYAAFALLAPLSFLSVCAWVIVIEFPRKVRAADANFVRAWSFLAMRFRPGAQGFAVAFLFRNLMIVLCPLLPSETARMLSMNLILYLSLCCSAYAKPWRVRLSTHLDLLMHGGALTILDIGALFVPSADSYSSMLACVVIAVLVATLLLLASLYGLVRHLIAKKHKRYSFFLCHHKQAAGSLARLLKIELQHRASKFKTFIDSDDLKDLSKLFNHVAHDVEKVVILGSPAVLSRKWCVGEMVTARQQSVPSLLITLPGFSMPDESFRRHYANAVGDIRDLSSLGIGLPEVNDTLKWLWTLETLELNVVSAEGIDEVVASLTQTTGTSICQGSKDQDVDGVILADPDDMEAVATALVLYDLLAPLLIGSSSLKLAVLTRTEPIPVDSVCAVLICSDGGLASKQIAEWLTQASYLTYCAVLPILVTDDFQFPSLSSFREIASTGIENGDTASYFRIIKAVFQEVALLFTPHSSSAMELDLRVAQIAQRLQDGDSQPLAARCASILFEKDRDGDKDEFANCFTNSYGLSFGLGSASFRPRPGLLEVVLGSRPSDVLGLGDVVFPAVLAGWALRRDLQSESGSRPGYFMAALLGYVLGSAGCEASVYGFNLPGLPALALLVPAMLGCVSLLAAIRGELAELWGDELPSVAQLPATSTWQVIFRHADGPVGEDPGADLLTGYGFELAIKSSEYKTHAEEDEKGDKEGQNRLAVFAHAGAPMVSVPVAEYAKVSSADYSFNSESLRQNGAKVAFVAEWQRGLLLLSRLDNLAARTTSKAYSAVIQACGRSAKWALSLALLTTLDAQAVKKDVMVYTAAMRTCGLGRQWQLTLELLSEALASSVQVDLIAYNTAASALERSSQWQSAVALLRNLAAVRQVSDKFTYSSAISACGKQGLWQVTLDLLACMRRTQIEADVRTYTAAIAACGAGSRWMQALAVLMELVPAGLQPDVIAHTAAIQSCAQGAQWQQALCLLDHMPSFSLHADLFVYNCVMNAGVESAQWQIAIGLLESLSWSSLKGDAYTYSICLRAIGCGEQWLHSLALVHALGDQGLLNTTILNSAIGSCSSCSWQAALEFWALLARANLQPDEITPAAVIGVCEKGGKWKQAAAFLQRMDRMALETSLRACTAAIGSCKLQADSSQRHGMAASSAWTWVPALRLLGSLEHLGLQGDELSTNYVIVSCMASGRWQEALAIPVRTEGVATSACNAQLAACTEWQKVLALYGTSLRAQLTPDLVTYSTAIGACEKGGQWLQALDLLVQMKGIRQVDAMAYTATIGACVGGAQWQHALALLAEAGGIRVNSDDIMIASAATACTKATHWELALDLVNQRNAGVANPVQPSCLVLWAVICAQQDEKADASSEDPQGEVAGKLLEGFEDMELPAEILSSITEFVVHRGPLRSTMAAQRTAPQLVPLLSVAVAGRQAATHLLTRRRGSCNGSGWHAVATAFAGTSLRLAWRYGTTAMGKHPSVRRAGTAVERHLTRLPGTRQAEDLRMPPSLSQPVLELRQSFRCAPPGLVQALADVLGLPRQAELLALALGEDAEKVLTSMAKQRAEAIASGDRSIAVGPDRLLDATWALAGEAELAEKLSEIFSAYLMEILQIARVSVAFQEMSVPVADWRHAWADAVVTKKHVAELWAGSGQLGVGFTTLDAVSPELAKRARAELETMAAQGALSDFSQSTCNPGSQHLWLRFASPEERQDLQRRAPALLELGEALSGLPGALQRVAQAAGIHAPAMRLFPSLMAATYGPGSHYVPHQDKYSGGSAGFENTRMLTILCYLNPDWQPGDGGELRVLATRKEPSDQPGPGSRVPELLRISADHSESTASTACDSETFVDIPPLLGRIVMFQSREADKDAQIQSPSVCYCGFFEDRLDVDMGRYKTTRGDTDQILKAGEIKDIGLQATAKIQSSPTPLLALMRLSQNFPAHVVGLSRISVKKSLRAQGRELREMMRDGAEVFSMNGRLVRPDHSDLSLFPLMETLHPFFVGVERLVRLGVPEKVACEILKEVKGSGKAAGRVDWRSKALPPSLYSVMKDRETQRWSSSLRSLFFGFGGLSPIRLPLYNIVFVFNPGEVAELVFASSLLQQMPLPAELHFVMLASAGASAVSWDEQVLGTRPAWLQETETRGVTNTGSQVARAALAMQRALADGPAVETGESYRPWRCWQLARVPLALASAAMMLHALQAGGIPEVLPRFEMSEPVSRHLQEAVAIDALIDLHNKSRAPVAPTISPEDLESAEKQLLEAVRGEYTKVGEAIRHRHAAEIFLKDRANDIDLAVCEAGSKFFQFEVLQELVKMGGSVNKQACGHRGGTTVQEAAYWGVDEGLTRIIKELGGDPSVPNKQGLPPVYVACEGGGKLGTIHHLKKNGAEMNQTIDGKPLVMYAAEQQQFHITKCLLDNGADWPWDVKSPKLRIRGKDYVMGISAVPKNGIEAALCTAARNNSQSQVLSYLVLGVDIEYPWCWTPNLPWYTTPLGHAAVHRHKDMVRLLLDLKANRHDRSKRCVAKQPDCLPRSCFGCFSACEAFTSRNDVLIPVKTKGDGELGKLLGCSDDVRASALLRKQPSGGSEAAVALAVAYAHSLQKGRKRAQSFISSAAEWAQKNLVSESLTKWPDTKEGLEKIKELWLSSAKKDDRATLEPLWGEVQRNASRPGAYLANCSDYVASTGVPVPSLLVNGKLLHRHLVFVSTVQAKPINIHSCITNKLRACAFSLHPAMGAAFPSTNVTGMVADSLGLDKNLCRQAYEDGSEYYGQFQKREFHGRGRMRWNAGDGKVDEYDGHWENGRMHGQGVYKYYDGTRYQGQFQDNLRQGYGILTFTDGSLYEGGWSEDVPEGEGRVIYSNGQIVNTTFKAGQQSMEHLETLMKEAAPPPPPAGMDFVPGDKPQAPASSSTAPAILNDSRPPLPPPEPYSMVADRPDMSLPISEGDSLARLPVLALTNIPPPPPLGTTAPLPALKAPGPAGAVASSPLGALPLGASPPGASPLGASPVRELPVGMLSLGAAPRPQA</sequence>
<evidence type="ECO:0000256" key="7">
    <source>
        <dbReference type="PROSITE-ProRule" id="PRU00708"/>
    </source>
</evidence>
<dbReference type="SMART" id="SM01411">
    <property type="entry name" value="Ephrin_rec_like"/>
    <property type="match status" value="3"/>
</dbReference>
<dbReference type="Pfam" id="PF02493">
    <property type="entry name" value="MORN"/>
    <property type="match status" value="3"/>
</dbReference>
<feature type="transmembrane region" description="Helical" evidence="9">
    <location>
        <begin position="969"/>
        <end position="992"/>
    </location>
</feature>
<feature type="transmembrane region" description="Helical" evidence="9">
    <location>
        <begin position="2986"/>
        <end position="3007"/>
    </location>
</feature>
<evidence type="ECO:0000256" key="10">
    <source>
        <dbReference type="SAM" id="SignalP"/>
    </source>
</evidence>
<dbReference type="InterPro" id="IPR002885">
    <property type="entry name" value="PPR_rpt"/>
</dbReference>
<feature type="transmembrane region" description="Helical" evidence="9">
    <location>
        <begin position="249"/>
        <end position="269"/>
    </location>
</feature>
<feature type="compositionally biased region" description="Low complexity" evidence="8">
    <location>
        <begin position="5920"/>
        <end position="5931"/>
    </location>
</feature>
<dbReference type="GO" id="GO:0016705">
    <property type="term" value="F:oxidoreductase activity, acting on paired donors, with incorporation or reduction of molecular oxygen"/>
    <property type="evidence" value="ECO:0007669"/>
    <property type="project" value="InterPro"/>
</dbReference>
<dbReference type="InterPro" id="IPR020471">
    <property type="entry name" value="AKR"/>
</dbReference>
<feature type="transmembrane region" description="Helical" evidence="9">
    <location>
        <begin position="3171"/>
        <end position="3197"/>
    </location>
</feature>
<dbReference type="InterPro" id="IPR029033">
    <property type="entry name" value="His_PPase_superfam"/>
</dbReference>
<dbReference type="Gene3D" id="2.10.50.10">
    <property type="entry name" value="Tumor Necrosis Factor Receptor, subunit A, domain 2"/>
    <property type="match status" value="1"/>
</dbReference>
<evidence type="ECO:0000259" key="11">
    <source>
        <dbReference type="SMART" id="SM00702"/>
    </source>
</evidence>
<feature type="transmembrane region" description="Helical" evidence="9">
    <location>
        <begin position="643"/>
        <end position="664"/>
    </location>
</feature>
<evidence type="ECO:0000313" key="12">
    <source>
        <dbReference type="EMBL" id="OLP84872.1"/>
    </source>
</evidence>
<dbReference type="Pfam" id="PF00300">
    <property type="entry name" value="His_Phos_1"/>
    <property type="match status" value="1"/>
</dbReference>
<dbReference type="GO" id="GO:0042500">
    <property type="term" value="F:aspartic endopeptidase activity, intramembrane cleaving"/>
    <property type="evidence" value="ECO:0007669"/>
    <property type="project" value="InterPro"/>
</dbReference>
<dbReference type="GO" id="GO:0005506">
    <property type="term" value="F:iron ion binding"/>
    <property type="evidence" value="ECO:0007669"/>
    <property type="project" value="InterPro"/>
</dbReference>
<accession>A0A1Q9CPL3</accession>
<feature type="chain" id="PRO_5012232216" evidence="10">
    <location>
        <begin position="21"/>
        <end position="6043"/>
    </location>
</feature>
<dbReference type="InterPro" id="IPR018170">
    <property type="entry name" value="Aldo/ket_reductase_CS"/>
</dbReference>
<dbReference type="InterPro" id="IPR006620">
    <property type="entry name" value="Pro_4_hyd_alph"/>
</dbReference>
<dbReference type="GO" id="GO:0031418">
    <property type="term" value="F:L-ascorbic acid binding"/>
    <property type="evidence" value="ECO:0007669"/>
    <property type="project" value="InterPro"/>
</dbReference>
<keyword evidence="5" id="KW-0223">Dioxygenase</keyword>
<dbReference type="SUPFAM" id="SSF51445">
    <property type="entry name" value="(Trans)glycosidases"/>
    <property type="match status" value="1"/>
</dbReference>
<dbReference type="Pfam" id="PF18401">
    <property type="entry name" value="Thioredoxin_13"/>
    <property type="match status" value="1"/>
</dbReference>
<dbReference type="Gene3D" id="2.20.110.10">
    <property type="entry name" value="Histone H3 K4-specific methyltransferase SET7/9 N-terminal domain"/>
    <property type="match status" value="2"/>
</dbReference>
<gene>
    <name evidence="12" type="ORF">AK812_SmicGene34204</name>
</gene>
<dbReference type="Gene3D" id="3.40.50.10140">
    <property type="entry name" value="Toll/interleukin-1 receptor homology (TIR) domain"/>
    <property type="match status" value="1"/>
</dbReference>
<dbReference type="SUPFAM" id="SSF51430">
    <property type="entry name" value="NAD(P)-linked oxidoreductase"/>
    <property type="match status" value="1"/>
</dbReference>
<dbReference type="SUPFAM" id="SSF57184">
    <property type="entry name" value="Growth factor receptor domain"/>
    <property type="match status" value="1"/>
</dbReference>
<dbReference type="SUPFAM" id="SSF103473">
    <property type="entry name" value="MFS general substrate transporter"/>
    <property type="match status" value="1"/>
</dbReference>
<dbReference type="SMART" id="SM00698">
    <property type="entry name" value="MORN"/>
    <property type="match status" value="4"/>
</dbReference>
<dbReference type="InterPro" id="IPR036770">
    <property type="entry name" value="Ankyrin_rpt-contain_sf"/>
</dbReference>
<dbReference type="Proteomes" id="UP000186817">
    <property type="component" value="Unassembled WGS sequence"/>
</dbReference>
<feature type="domain" description="Prolyl 4-hydroxylase alpha subunit" evidence="11">
    <location>
        <begin position="4682"/>
        <end position="4903"/>
    </location>
</feature>
<dbReference type="InterPro" id="IPR003409">
    <property type="entry name" value="MORN"/>
</dbReference>
<dbReference type="CDD" id="cd19071">
    <property type="entry name" value="AKR_AKR1-5-like"/>
    <property type="match status" value="1"/>
</dbReference>
<dbReference type="Pfam" id="PF13640">
    <property type="entry name" value="2OG-FeII_Oxy_3"/>
    <property type="match status" value="1"/>
</dbReference>
<proteinExistence type="inferred from homology"/>
<feature type="transmembrane region" description="Helical" evidence="9">
    <location>
        <begin position="3118"/>
        <end position="3136"/>
    </location>
</feature>
<evidence type="ECO:0000256" key="8">
    <source>
        <dbReference type="SAM" id="MobiDB-lite"/>
    </source>
</evidence>
<feature type="transmembrane region" description="Helical" evidence="9">
    <location>
        <begin position="2113"/>
        <end position="2131"/>
    </location>
</feature>
<evidence type="ECO:0000256" key="1">
    <source>
        <dbReference type="ARBA" id="ARBA00001961"/>
    </source>
</evidence>
<dbReference type="SUPFAM" id="SSF82185">
    <property type="entry name" value="Histone H3 K4-specific methyltransferase SET7/9 N-terminal domain"/>
    <property type="match status" value="1"/>
</dbReference>
<dbReference type="Pfam" id="PF01535">
    <property type="entry name" value="PPR"/>
    <property type="match status" value="2"/>
</dbReference>
<feature type="transmembrane region" description="Helical" evidence="9">
    <location>
        <begin position="343"/>
        <end position="361"/>
    </location>
</feature>
<feature type="repeat" description="PPR" evidence="7">
    <location>
        <begin position="3915"/>
        <end position="3949"/>
    </location>
</feature>
<feature type="transmembrane region" description="Helical" evidence="9">
    <location>
        <begin position="2163"/>
        <end position="2188"/>
    </location>
</feature>
<organism evidence="12 13">
    <name type="scientific">Symbiodinium microadriaticum</name>
    <name type="common">Dinoflagellate</name>
    <name type="synonym">Zooxanthella microadriatica</name>
    <dbReference type="NCBI Taxonomy" id="2951"/>
    <lineage>
        <taxon>Eukaryota</taxon>
        <taxon>Sar</taxon>
        <taxon>Alveolata</taxon>
        <taxon>Dinophyceae</taxon>
        <taxon>Suessiales</taxon>
        <taxon>Symbiodiniaceae</taxon>
        <taxon>Symbiodinium</taxon>
    </lineage>
</organism>
<dbReference type="PROSITE" id="PS00062">
    <property type="entry name" value="ALDOKETO_REDUCTASE_2"/>
    <property type="match status" value="1"/>
</dbReference>
<feature type="transmembrane region" description="Helical" evidence="9">
    <location>
        <begin position="3093"/>
        <end position="3112"/>
    </location>
</feature>
<dbReference type="PROSITE" id="PS00063">
    <property type="entry name" value="ALDOKETO_REDUCTASE_3"/>
    <property type="match status" value="1"/>
</dbReference>
<dbReference type="InterPro" id="IPR009030">
    <property type="entry name" value="Growth_fac_rcpt_cys_sf"/>
</dbReference>
<dbReference type="EMBL" id="LSRX01001012">
    <property type="protein sequence ID" value="OLP84872.1"/>
    <property type="molecule type" value="Genomic_DNA"/>
</dbReference>
<feature type="transmembrane region" description="Helical" evidence="9">
    <location>
        <begin position="2954"/>
        <end position="2974"/>
    </location>
</feature>
<feature type="transmembrane region" description="Helical" evidence="9">
    <location>
        <begin position="490"/>
        <end position="511"/>
    </location>
</feature>
<feature type="region of interest" description="Disordered" evidence="8">
    <location>
        <begin position="5905"/>
        <end position="5946"/>
    </location>
</feature>
<feature type="transmembrane region" description="Helical" evidence="9">
    <location>
        <begin position="457"/>
        <end position="478"/>
    </location>
</feature>
<dbReference type="InterPro" id="IPR007369">
    <property type="entry name" value="Peptidase_A22B_SPP"/>
</dbReference>
<feature type="transmembrane region" description="Helical" evidence="9">
    <location>
        <begin position="2851"/>
        <end position="2872"/>
    </location>
</feature>
<protein>
    <submittedName>
        <fullName evidence="12">Prostaglandin F synthase</fullName>
    </submittedName>
</protein>
<dbReference type="PANTHER" id="PTHR43827">
    <property type="entry name" value="2,5-DIKETO-D-GLUCONIC ACID REDUCTASE"/>
    <property type="match status" value="1"/>
</dbReference>
<feature type="transmembrane region" description="Helical" evidence="9">
    <location>
        <begin position="851"/>
        <end position="868"/>
    </location>
</feature>
<feature type="transmembrane region" description="Helical" evidence="9">
    <location>
        <begin position="373"/>
        <end position="397"/>
    </location>
</feature>
<feature type="transmembrane region" description="Helical" evidence="9">
    <location>
        <begin position="184"/>
        <end position="207"/>
    </location>
</feature>
<keyword evidence="9" id="KW-0472">Membrane</keyword>
<feature type="transmembrane region" description="Helical" evidence="9">
    <location>
        <begin position="418"/>
        <end position="437"/>
    </location>
</feature>
<feature type="transmembrane region" description="Helical" evidence="9">
    <location>
        <begin position="602"/>
        <end position="622"/>
    </location>
</feature>
<dbReference type="InterPro" id="IPR002110">
    <property type="entry name" value="Ankyrin_rpt"/>
</dbReference>
<dbReference type="Gene3D" id="1.25.40.20">
    <property type="entry name" value="Ankyrin repeat-containing domain"/>
    <property type="match status" value="1"/>
</dbReference>
<dbReference type="InterPro" id="IPR017853">
    <property type="entry name" value="GH"/>
</dbReference>
<dbReference type="InterPro" id="IPR011990">
    <property type="entry name" value="TPR-like_helical_dom_sf"/>
</dbReference>
<dbReference type="GO" id="GO:0016616">
    <property type="term" value="F:oxidoreductase activity, acting on the CH-OH group of donors, NAD or NADP as acceptor"/>
    <property type="evidence" value="ECO:0007669"/>
    <property type="project" value="UniProtKB-ARBA"/>
</dbReference>
<dbReference type="SUPFAM" id="SSF53254">
    <property type="entry name" value="Phosphoglycerate mutase-like"/>
    <property type="match status" value="1"/>
</dbReference>
<feature type="transmembrane region" description="Helical" evidence="9">
    <location>
        <begin position="791"/>
        <end position="812"/>
    </location>
</feature>
<dbReference type="Gene3D" id="2.60.120.620">
    <property type="entry name" value="q2cbj1_9rhob like domain"/>
    <property type="match status" value="1"/>
</dbReference>
<feature type="transmembrane region" description="Helical" evidence="9">
    <location>
        <begin position="3148"/>
        <end position="3165"/>
    </location>
</feature>
<dbReference type="PANTHER" id="PTHR43827:SF3">
    <property type="entry name" value="NADP-DEPENDENT OXIDOREDUCTASE DOMAIN-CONTAINING PROTEIN"/>
    <property type="match status" value="1"/>
</dbReference>
<dbReference type="SMART" id="SM00702">
    <property type="entry name" value="P4Hc"/>
    <property type="match status" value="1"/>
</dbReference>
<feature type="transmembrane region" description="Helical" evidence="9">
    <location>
        <begin position="824"/>
        <end position="845"/>
    </location>
</feature>
<dbReference type="InterPro" id="IPR040694">
    <property type="entry name" value="UGGT_TRXL_2"/>
</dbReference>
<evidence type="ECO:0000256" key="4">
    <source>
        <dbReference type="ARBA" id="ARBA00022857"/>
    </source>
</evidence>
<evidence type="ECO:0000256" key="9">
    <source>
        <dbReference type="SAM" id="Phobius"/>
    </source>
</evidence>